<dbReference type="InterPro" id="IPR039552">
    <property type="entry name" value="IS66_C"/>
</dbReference>
<dbReference type="PANTHER" id="PTHR33678:SF1">
    <property type="entry name" value="BLL1576 PROTEIN"/>
    <property type="match status" value="1"/>
</dbReference>
<dbReference type="EMBL" id="SMYL01000014">
    <property type="protein sequence ID" value="TDK61222.1"/>
    <property type="molecule type" value="Genomic_DNA"/>
</dbReference>
<organism evidence="3 4">
    <name type="scientific">Sapientia aquatica</name>
    <dbReference type="NCBI Taxonomy" id="1549640"/>
    <lineage>
        <taxon>Bacteria</taxon>
        <taxon>Pseudomonadati</taxon>
        <taxon>Pseudomonadota</taxon>
        <taxon>Betaproteobacteria</taxon>
        <taxon>Burkholderiales</taxon>
        <taxon>Oxalobacteraceae</taxon>
        <taxon>Sapientia</taxon>
    </lineage>
</organism>
<evidence type="ECO:0000259" key="2">
    <source>
        <dbReference type="Pfam" id="PF13817"/>
    </source>
</evidence>
<proteinExistence type="predicted"/>
<dbReference type="Proteomes" id="UP000294829">
    <property type="component" value="Unassembled WGS sequence"/>
</dbReference>
<evidence type="ECO:0000259" key="1">
    <source>
        <dbReference type="Pfam" id="PF03050"/>
    </source>
</evidence>
<reference evidence="3 4" key="1">
    <citation type="submission" date="2019-03" db="EMBL/GenBank/DDBJ databases">
        <title>Sapientia aquatica gen. nov., sp. nov., isolated from a crater lake.</title>
        <authorList>
            <person name="Felfoldi T."/>
            <person name="Szabo A."/>
            <person name="Toth E."/>
            <person name="Schumann P."/>
            <person name="Keki Z."/>
            <person name="Marialigeti K."/>
            <person name="Mathe I."/>
        </authorList>
    </citation>
    <scope>NUCLEOTIDE SEQUENCE [LARGE SCALE GENOMIC DNA]</scope>
    <source>
        <strain evidence="3 4">SA-152</strain>
    </source>
</reference>
<dbReference type="Pfam" id="PF13817">
    <property type="entry name" value="DDE_Tnp_IS66_C"/>
    <property type="match status" value="1"/>
</dbReference>
<feature type="domain" description="Transposase IS66 C-terminal" evidence="2">
    <location>
        <begin position="459"/>
        <end position="495"/>
    </location>
</feature>
<dbReference type="InterPro" id="IPR004291">
    <property type="entry name" value="Transposase_IS66_central"/>
</dbReference>
<dbReference type="InterPro" id="IPR052344">
    <property type="entry name" value="Transposase-related"/>
</dbReference>
<name>A0A4R5VRG6_9BURK</name>
<gene>
    <name evidence="3" type="ORF">E2I14_17625</name>
</gene>
<dbReference type="Pfam" id="PF03050">
    <property type="entry name" value="DDE_Tnp_IS66"/>
    <property type="match status" value="1"/>
</dbReference>
<feature type="domain" description="Transposase IS66 central" evidence="1">
    <location>
        <begin position="170"/>
        <end position="452"/>
    </location>
</feature>
<dbReference type="OrthoDB" id="9794514at2"/>
<keyword evidence="4" id="KW-1185">Reference proteome</keyword>
<accession>A0A4R5VRG6</accession>
<evidence type="ECO:0000313" key="3">
    <source>
        <dbReference type="EMBL" id="TDK61222.1"/>
    </source>
</evidence>
<dbReference type="PANTHER" id="PTHR33678">
    <property type="entry name" value="BLL1576 PROTEIN"/>
    <property type="match status" value="1"/>
</dbReference>
<sequence>MAALTPVEVANLLDTKDREIVHLRRRIAWFERQIFGQKSECRLPEPEGLQGTLGGAFDVIPEDTLPPKKSKVAAHEREQKVKNPTELGDDTEQFFDESKVPVEVVQVPNPEVEGLDPEDYEIIGEKVSHRLAQRPGSYVILKYVRPVIKRRDTQVISCPPAPAGVLDGCRADVSFVAGMMVDKFSYHQPLYRQHIKLGDAGINVSRPWLTRLMSRVAALLEPIFDAQLASIRASRVKAMDETPIKAGRAGPGKMKPAYFWPVYGEQDEICFLYYPSRAAKHVQDALGLSPPGDAVLQTDGYGAYEHYARVTGITHAQCWAHSRRKVFDCRDVEPTHADLALDYIGALYAVEIQIREKALTGHAKRDYRQQHAKPVLNRFFNWIDQQFDKHGFLPSSPFLGALAYIRERRVGLSVYLDDADVAIDTNHLERALRVIPMGKKNWLFCWTELGAKHVGIVQSLIATCRMHEINPYDYFVDVLQRISQHPASLVNQLTPRVWKQMFAENPLRSDLHAVDRRGNIGRE</sequence>
<comment type="caution">
    <text evidence="3">The sequence shown here is derived from an EMBL/GenBank/DDBJ whole genome shotgun (WGS) entry which is preliminary data.</text>
</comment>
<evidence type="ECO:0000313" key="4">
    <source>
        <dbReference type="Proteomes" id="UP000294829"/>
    </source>
</evidence>
<dbReference type="AlphaFoldDB" id="A0A4R5VRG6"/>
<dbReference type="NCBIfam" id="NF033517">
    <property type="entry name" value="transpos_IS66"/>
    <property type="match status" value="1"/>
</dbReference>
<protein>
    <submittedName>
        <fullName evidence="3">IS66 family transposase</fullName>
    </submittedName>
</protein>